<comment type="caution">
    <text evidence="3">The sequence shown here is derived from an EMBL/GenBank/DDBJ whole genome shotgun (WGS) entry which is preliminary data.</text>
</comment>
<feature type="region of interest" description="Disordered" evidence="1">
    <location>
        <begin position="380"/>
        <end position="416"/>
    </location>
</feature>
<feature type="compositionally biased region" description="Low complexity" evidence="1">
    <location>
        <begin position="263"/>
        <end position="280"/>
    </location>
</feature>
<accession>A0A3A4AUW4</accession>
<organism evidence="3 4">
    <name type="scientific">Bailinhaonella thermotolerans</name>
    <dbReference type="NCBI Taxonomy" id="1070861"/>
    <lineage>
        <taxon>Bacteria</taxon>
        <taxon>Bacillati</taxon>
        <taxon>Actinomycetota</taxon>
        <taxon>Actinomycetes</taxon>
        <taxon>Streptosporangiales</taxon>
        <taxon>Streptosporangiaceae</taxon>
        <taxon>Bailinhaonella</taxon>
    </lineage>
</organism>
<sequence>MLAAVPISASAAATSAAAGLSIELRVAEDGTQPFDQATDAGPNNQIVRAGDKVKYSARVSPGAGSEAARGASVTFSVTGANGVTPAPLCSAPSGATCTLGDLSAPVDIPVEVLVPQGAQGSLKFTASARASNSITATQSVDVQVKGTRTTPPGPFTGGTGQTEDPGRDFGVTGSASPTPAPSQVQATASPTVTITTTVTITPTHTVTAKPPPAKPRQTKPASTKPATTKPAAPPVPKPGKSTTPSQPASQPGTGTGGDGSWGGTNPSVNTPGGNNGVTNPDPAPSGGDVTAPGADDDIRLPEGQDPNVAGPGQQQQQQPQQNTASSKELVVRDQADSRRQSEITLSRQASVTGLAVILFVIFGILLMEGKLRKVAHAAAVRAAGPRPPARHRRRKAAPEDPQPPAPPVYTVPVYQNPSYPPAPYPGPVYQPPLYQGPIPPGVQIWYPPQQPPPPHDR</sequence>
<feature type="compositionally biased region" description="Polar residues" evidence="1">
    <location>
        <begin position="173"/>
        <end position="189"/>
    </location>
</feature>
<gene>
    <name evidence="3" type="ORF">D5H75_11380</name>
</gene>
<protein>
    <submittedName>
        <fullName evidence="3">Uncharacterized protein</fullName>
    </submittedName>
</protein>
<evidence type="ECO:0000256" key="1">
    <source>
        <dbReference type="SAM" id="MobiDB-lite"/>
    </source>
</evidence>
<keyword evidence="2" id="KW-0472">Membrane</keyword>
<name>A0A3A4AUW4_9ACTN</name>
<feature type="compositionally biased region" description="Pro residues" evidence="1">
    <location>
        <begin position="400"/>
        <end position="409"/>
    </location>
</feature>
<keyword evidence="2" id="KW-1133">Transmembrane helix</keyword>
<feature type="compositionally biased region" description="Low complexity" evidence="1">
    <location>
        <begin position="310"/>
        <end position="321"/>
    </location>
</feature>
<feature type="region of interest" description="Disordered" evidence="1">
    <location>
        <begin position="139"/>
        <end position="342"/>
    </location>
</feature>
<feature type="compositionally biased region" description="Polar residues" evidence="1">
    <location>
        <begin position="240"/>
        <end position="251"/>
    </location>
</feature>
<dbReference type="Proteomes" id="UP000265768">
    <property type="component" value="Unassembled WGS sequence"/>
</dbReference>
<feature type="compositionally biased region" description="Gly residues" evidence="1">
    <location>
        <begin position="253"/>
        <end position="262"/>
    </location>
</feature>
<evidence type="ECO:0000256" key="2">
    <source>
        <dbReference type="SAM" id="Phobius"/>
    </source>
</evidence>
<keyword evidence="4" id="KW-1185">Reference proteome</keyword>
<feature type="compositionally biased region" description="Basic and acidic residues" evidence="1">
    <location>
        <begin position="329"/>
        <end position="341"/>
    </location>
</feature>
<proteinExistence type="predicted"/>
<feature type="compositionally biased region" description="Low complexity" evidence="1">
    <location>
        <begin position="218"/>
        <end position="230"/>
    </location>
</feature>
<reference evidence="3 4" key="1">
    <citation type="submission" date="2018-09" db="EMBL/GenBank/DDBJ databases">
        <title>YIM 75507 draft genome.</title>
        <authorList>
            <person name="Tang S."/>
            <person name="Feng Y."/>
        </authorList>
    </citation>
    <scope>NUCLEOTIDE SEQUENCE [LARGE SCALE GENOMIC DNA]</scope>
    <source>
        <strain evidence="3 4">YIM 75507</strain>
    </source>
</reference>
<evidence type="ECO:0000313" key="4">
    <source>
        <dbReference type="Proteomes" id="UP000265768"/>
    </source>
</evidence>
<dbReference type="AlphaFoldDB" id="A0A3A4AUW4"/>
<feature type="transmembrane region" description="Helical" evidence="2">
    <location>
        <begin position="349"/>
        <end position="367"/>
    </location>
</feature>
<feature type="compositionally biased region" description="Low complexity" evidence="1">
    <location>
        <begin position="190"/>
        <end position="207"/>
    </location>
</feature>
<keyword evidence="2" id="KW-0812">Transmembrane</keyword>
<dbReference type="EMBL" id="QZEY01000003">
    <property type="protein sequence ID" value="RJL33385.1"/>
    <property type="molecule type" value="Genomic_DNA"/>
</dbReference>
<evidence type="ECO:0000313" key="3">
    <source>
        <dbReference type="EMBL" id="RJL33385.1"/>
    </source>
</evidence>